<dbReference type="RefSeq" id="WP_146290047.1">
    <property type="nucleotide sequence ID" value="NZ_CP042304.1"/>
</dbReference>
<dbReference type="InterPro" id="IPR008920">
    <property type="entry name" value="TF_FadR/GntR_C"/>
</dbReference>
<dbReference type="InterPro" id="IPR011711">
    <property type="entry name" value="GntR_C"/>
</dbReference>
<dbReference type="KEGG" id="dea:FPZ08_10910"/>
<dbReference type="AlphaFoldDB" id="A0A5B8LU97"/>
<evidence type="ECO:0000259" key="4">
    <source>
        <dbReference type="PROSITE" id="PS50949"/>
    </source>
</evidence>
<dbReference type="CDD" id="cd07377">
    <property type="entry name" value="WHTH_GntR"/>
    <property type="match status" value="1"/>
</dbReference>
<evidence type="ECO:0000256" key="1">
    <source>
        <dbReference type="ARBA" id="ARBA00023015"/>
    </source>
</evidence>
<sequence length="248" mass="27263">MSMPDIGAAPGGRKPKLAELVVQTLRKRIVTGEYDTGSKLPTESQMTKIFGVSRTVVREAIAALAADGIVEARQGAGVFVLARAGMRAIDSGNRISDAINVLEVRMGIEIESAGLAAQRRTNSQDAAIHEAFHEFDRLLERDEPTGRADFNLHHAIAAATSNPFYVEVLEALGTRAIPCDVQAPWPIETVLSREYQRAVQAEHWTIISAISEQDIETARAAMRRHLVRSQELYRQRLRDSGPASDPRK</sequence>
<dbReference type="PANTHER" id="PTHR43537:SF44">
    <property type="entry name" value="GNTR FAMILY REGULATORY PROTEIN"/>
    <property type="match status" value="1"/>
</dbReference>
<keyword evidence="1" id="KW-0805">Transcription regulation</keyword>
<evidence type="ECO:0000313" key="6">
    <source>
        <dbReference type="Proteomes" id="UP000315364"/>
    </source>
</evidence>
<dbReference type="InterPro" id="IPR036388">
    <property type="entry name" value="WH-like_DNA-bd_sf"/>
</dbReference>
<accession>A0A5B8LU97</accession>
<dbReference type="EMBL" id="CP042304">
    <property type="protein sequence ID" value="QDZ11224.1"/>
    <property type="molecule type" value="Genomic_DNA"/>
</dbReference>
<dbReference type="Gene3D" id="1.10.10.10">
    <property type="entry name" value="Winged helix-like DNA-binding domain superfamily/Winged helix DNA-binding domain"/>
    <property type="match status" value="1"/>
</dbReference>
<dbReference type="SUPFAM" id="SSF46785">
    <property type="entry name" value="Winged helix' DNA-binding domain"/>
    <property type="match status" value="1"/>
</dbReference>
<dbReference type="SUPFAM" id="SSF48008">
    <property type="entry name" value="GntR ligand-binding domain-like"/>
    <property type="match status" value="1"/>
</dbReference>
<evidence type="ECO:0000313" key="5">
    <source>
        <dbReference type="EMBL" id="QDZ11224.1"/>
    </source>
</evidence>
<dbReference type="PANTHER" id="PTHR43537">
    <property type="entry name" value="TRANSCRIPTIONAL REGULATOR, GNTR FAMILY"/>
    <property type="match status" value="1"/>
</dbReference>
<dbReference type="Pfam" id="PF07729">
    <property type="entry name" value="FCD"/>
    <property type="match status" value="1"/>
</dbReference>
<evidence type="ECO:0000256" key="2">
    <source>
        <dbReference type="ARBA" id="ARBA00023125"/>
    </source>
</evidence>
<name>A0A5B8LU97_9HYPH</name>
<dbReference type="PROSITE" id="PS50949">
    <property type="entry name" value="HTH_GNTR"/>
    <property type="match status" value="1"/>
</dbReference>
<keyword evidence="6" id="KW-1185">Reference proteome</keyword>
<dbReference type="Gene3D" id="1.20.120.530">
    <property type="entry name" value="GntR ligand-binding domain-like"/>
    <property type="match status" value="1"/>
</dbReference>
<dbReference type="SMART" id="SM00895">
    <property type="entry name" value="FCD"/>
    <property type="match status" value="1"/>
</dbReference>
<evidence type="ECO:0000256" key="3">
    <source>
        <dbReference type="ARBA" id="ARBA00023163"/>
    </source>
</evidence>
<keyword evidence="3" id="KW-0804">Transcription</keyword>
<dbReference type="InterPro" id="IPR036390">
    <property type="entry name" value="WH_DNA-bd_sf"/>
</dbReference>
<dbReference type="GO" id="GO:0003700">
    <property type="term" value="F:DNA-binding transcription factor activity"/>
    <property type="evidence" value="ECO:0007669"/>
    <property type="project" value="InterPro"/>
</dbReference>
<protein>
    <submittedName>
        <fullName evidence="5">FadR family transcriptional regulator</fullName>
    </submittedName>
</protein>
<proteinExistence type="predicted"/>
<feature type="domain" description="HTH gntR-type" evidence="4">
    <location>
        <begin position="15"/>
        <end position="83"/>
    </location>
</feature>
<dbReference type="OrthoDB" id="9809707at2"/>
<keyword evidence="2" id="KW-0238">DNA-binding</keyword>
<dbReference type="InterPro" id="IPR000524">
    <property type="entry name" value="Tscrpt_reg_HTH_GntR"/>
</dbReference>
<dbReference type="Pfam" id="PF00392">
    <property type="entry name" value="GntR"/>
    <property type="match status" value="1"/>
</dbReference>
<dbReference type="PRINTS" id="PR00035">
    <property type="entry name" value="HTHGNTR"/>
</dbReference>
<gene>
    <name evidence="5" type="ORF">FPZ08_10910</name>
</gene>
<organism evidence="5 6">
    <name type="scientific">Devosia ginsengisoli</name>
    <dbReference type="NCBI Taxonomy" id="400770"/>
    <lineage>
        <taxon>Bacteria</taxon>
        <taxon>Pseudomonadati</taxon>
        <taxon>Pseudomonadota</taxon>
        <taxon>Alphaproteobacteria</taxon>
        <taxon>Hyphomicrobiales</taxon>
        <taxon>Devosiaceae</taxon>
        <taxon>Devosia</taxon>
    </lineage>
</organism>
<dbReference type="GO" id="GO:0003677">
    <property type="term" value="F:DNA binding"/>
    <property type="evidence" value="ECO:0007669"/>
    <property type="project" value="UniProtKB-KW"/>
</dbReference>
<reference evidence="5 6" key="1">
    <citation type="submission" date="2019-07" db="EMBL/GenBank/DDBJ databases">
        <title>Full genome sequence of Devosia sp. Gsoil 520.</title>
        <authorList>
            <person name="Im W.-T."/>
        </authorList>
    </citation>
    <scope>NUCLEOTIDE SEQUENCE [LARGE SCALE GENOMIC DNA]</scope>
    <source>
        <strain evidence="5 6">Gsoil 520</strain>
    </source>
</reference>
<dbReference type="Proteomes" id="UP000315364">
    <property type="component" value="Chromosome"/>
</dbReference>
<dbReference type="SMART" id="SM00345">
    <property type="entry name" value="HTH_GNTR"/>
    <property type="match status" value="1"/>
</dbReference>